<evidence type="ECO:0000256" key="1">
    <source>
        <dbReference type="SAM" id="MobiDB-lite"/>
    </source>
</evidence>
<dbReference type="EMBL" id="HBNS01059807">
    <property type="protein sequence ID" value="CAE4666192.1"/>
    <property type="molecule type" value="Transcribed_RNA"/>
</dbReference>
<feature type="region of interest" description="Disordered" evidence="1">
    <location>
        <begin position="246"/>
        <end position="279"/>
    </location>
</feature>
<gene>
    <name evidence="2" type="ORF">DBRI00130_LOCUS43021</name>
</gene>
<protein>
    <submittedName>
        <fullName evidence="2">Uncharacterized protein</fullName>
    </submittedName>
</protein>
<dbReference type="AlphaFoldDB" id="A0A7S4VU60"/>
<accession>A0A7S4VU60</accession>
<proteinExistence type="predicted"/>
<evidence type="ECO:0000313" key="2">
    <source>
        <dbReference type="EMBL" id="CAE4666192.1"/>
    </source>
</evidence>
<reference evidence="2" key="1">
    <citation type="submission" date="2021-01" db="EMBL/GenBank/DDBJ databases">
        <authorList>
            <person name="Corre E."/>
            <person name="Pelletier E."/>
            <person name="Niang G."/>
            <person name="Scheremetjew M."/>
            <person name="Finn R."/>
            <person name="Kale V."/>
            <person name="Holt S."/>
            <person name="Cochrane G."/>
            <person name="Meng A."/>
            <person name="Brown T."/>
            <person name="Cohen L."/>
        </authorList>
    </citation>
    <scope>NUCLEOTIDE SEQUENCE</scope>
    <source>
        <strain evidence="2">GSO104</strain>
    </source>
</reference>
<name>A0A7S4VU60_9STRA</name>
<sequence>MADSASGVVDVTAADAASAPSLIEGTVVPNAEDAFAPGICRICGKGDDGRAMVRFLPDPKEPELEDITLHVFCGKTASILSNVSMPHYEILSKAGLKNKHGIGPDVSAAIQLTRSAAVIDRPEKEFYLVKEFEAKLMQRRDQTAHRQRNYRQVASPYILTPSNMLTTFSPAAVPQMAILPTAIPPAVVPPVTVPPADILPVVQPQVVPAPVITPAANPVATPVVTPASAPAVATASVPPAALAAPHIAPADTPSTTTTHAPSYAKRETKQLPHKAAAGQIKKPGTTVKTESITIPVNSTMPGNDAKVASL</sequence>
<organism evidence="2">
    <name type="scientific">Ditylum brightwellii</name>
    <dbReference type="NCBI Taxonomy" id="49249"/>
    <lineage>
        <taxon>Eukaryota</taxon>
        <taxon>Sar</taxon>
        <taxon>Stramenopiles</taxon>
        <taxon>Ochrophyta</taxon>
        <taxon>Bacillariophyta</taxon>
        <taxon>Mediophyceae</taxon>
        <taxon>Lithodesmiophycidae</taxon>
        <taxon>Lithodesmiales</taxon>
        <taxon>Lithodesmiaceae</taxon>
        <taxon>Ditylum</taxon>
    </lineage>
</organism>